<protein>
    <submittedName>
        <fullName evidence="5">Flagellum-specific ATP synthase FliI</fullName>
    </submittedName>
</protein>
<dbReference type="CDD" id="cd18117">
    <property type="entry name" value="ATP-synt_flagellum-secretory_path_III_N"/>
    <property type="match status" value="1"/>
</dbReference>
<evidence type="ECO:0000256" key="1">
    <source>
        <dbReference type="ARBA" id="ARBA00023136"/>
    </source>
</evidence>
<sequence length="134" mass="14020">MDADAAIAPSAPASPHAGRWKSYLHDCGALVGFVEPMQVSGRVTRVAGLVMEAVGLRLAVGAACTVPLPSGGKIEAEVVGFEGEKLFLMPQSDVEGVVPGTRVFPVEPAIPRPGTVNHPRRRPSDRARHLPVGP</sequence>
<evidence type="ECO:0000259" key="4">
    <source>
        <dbReference type="Pfam" id="PF02874"/>
    </source>
</evidence>
<gene>
    <name evidence="5" type="ORF">GTP91_31015</name>
</gene>
<reference evidence="5 6" key="1">
    <citation type="submission" date="2020-01" db="EMBL/GenBank/DDBJ databases">
        <title>Novel species isolated from a subtropical stream in China.</title>
        <authorList>
            <person name="Lu H."/>
        </authorList>
    </citation>
    <scope>NUCLEOTIDE SEQUENCE [LARGE SCALE GENOMIC DNA]</scope>
    <source>
        <strain evidence="5 6">FT82W</strain>
    </source>
</reference>
<evidence type="ECO:0000313" key="5">
    <source>
        <dbReference type="EMBL" id="MYM91596.1"/>
    </source>
</evidence>
<accession>A0A845GEF4</accession>
<dbReference type="InterPro" id="IPR004100">
    <property type="entry name" value="ATPase_F1/V1/A1_a/bsu_N"/>
</dbReference>
<keyword evidence="2" id="KW-0139">CF(1)</keyword>
<dbReference type="GO" id="GO:0045259">
    <property type="term" value="C:proton-transporting ATP synthase complex"/>
    <property type="evidence" value="ECO:0007669"/>
    <property type="project" value="UniProtKB-KW"/>
</dbReference>
<name>A0A845GEF4_9BURK</name>
<evidence type="ECO:0000256" key="2">
    <source>
        <dbReference type="ARBA" id="ARBA00023196"/>
    </source>
</evidence>
<dbReference type="EMBL" id="WWCW01000228">
    <property type="protein sequence ID" value="MYM91596.1"/>
    <property type="molecule type" value="Genomic_DNA"/>
</dbReference>
<dbReference type="Gene3D" id="3.40.50.12240">
    <property type="match status" value="1"/>
</dbReference>
<dbReference type="Proteomes" id="UP000470302">
    <property type="component" value="Unassembled WGS sequence"/>
</dbReference>
<keyword evidence="2" id="KW-0066">ATP synthesis</keyword>
<proteinExistence type="predicted"/>
<dbReference type="GO" id="GO:0046034">
    <property type="term" value="P:ATP metabolic process"/>
    <property type="evidence" value="ECO:0007669"/>
    <property type="project" value="InterPro"/>
</dbReference>
<dbReference type="AlphaFoldDB" id="A0A845GEF4"/>
<dbReference type="GO" id="GO:1902600">
    <property type="term" value="P:proton transmembrane transport"/>
    <property type="evidence" value="ECO:0007669"/>
    <property type="project" value="InterPro"/>
</dbReference>
<feature type="domain" description="ATPase F1/V1/A1 complex alpha/beta subunit N-terminal" evidence="4">
    <location>
        <begin position="43"/>
        <end position="103"/>
    </location>
</feature>
<organism evidence="5 6">
    <name type="scientific">Duganella vulcania</name>
    <dbReference type="NCBI Taxonomy" id="2692166"/>
    <lineage>
        <taxon>Bacteria</taxon>
        <taxon>Pseudomonadati</taxon>
        <taxon>Pseudomonadota</taxon>
        <taxon>Betaproteobacteria</taxon>
        <taxon>Burkholderiales</taxon>
        <taxon>Oxalobacteraceae</taxon>
        <taxon>Telluria group</taxon>
        <taxon>Duganella</taxon>
    </lineage>
</organism>
<dbReference type="Pfam" id="PF02874">
    <property type="entry name" value="ATP-synt_ab_N"/>
    <property type="match status" value="1"/>
</dbReference>
<evidence type="ECO:0000256" key="3">
    <source>
        <dbReference type="SAM" id="MobiDB-lite"/>
    </source>
</evidence>
<feature type="non-terminal residue" evidence="5">
    <location>
        <position position="134"/>
    </location>
</feature>
<evidence type="ECO:0000313" key="6">
    <source>
        <dbReference type="Proteomes" id="UP000470302"/>
    </source>
</evidence>
<feature type="region of interest" description="Disordered" evidence="3">
    <location>
        <begin position="108"/>
        <end position="134"/>
    </location>
</feature>
<comment type="caution">
    <text evidence="5">The sequence shown here is derived from an EMBL/GenBank/DDBJ whole genome shotgun (WGS) entry which is preliminary data.</text>
</comment>
<keyword evidence="1" id="KW-0472">Membrane</keyword>